<dbReference type="RefSeq" id="XP_035670188.1">
    <property type="nucleotide sequence ID" value="XM_035814295.1"/>
</dbReference>
<evidence type="ECO:0000313" key="5">
    <source>
        <dbReference type="Proteomes" id="UP000001554"/>
    </source>
</evidence>
<dbReference type="AlphaFoldDB" id="A0A9J7KTT8"/>
<evidence type="ECO:0000256" key="2">
    <source>
        <dbReference type="PROSITE-ProRule" id="PRU00176"/>
    </source>
</evidence>
<feature type="domain" description="RRM" evidence="4">
    <location>
        <begin position="57"/>
        <end position="128"/>
    </location>
</feature>
<proteinExistence type="predicted"/>
<reference evidence="6" key="2">
    <citation type="submission" date="2025-08" db="UniProtKB">
        <authorList>
            <consortium name="RefSeq"/>
        </authorList>
    </citation>
    <scope>IDENTIFICATION</scope>
    <source>
        <strain evidence="6">S238N-H82</strain>
        <tissue evidence="6">Testes</tissue>
    </source>
</reference>
<gene>
    <name evidence="6" type="primary">LOC118411809</name>
</gene>
<dbReference type="PANTHER" id="PTHR13968">
    <property type="entry name" value="HETEROGENEOUS NUCLEAR RIBONUCLEOPROTEIN"/>
    <property type="match status" value="1"/>
</dbReference>
<dbReference type="GO" id="GO:0005634">
    <property type="term" value="C:nucleus"/>
    <property type="evidence" value="ECO:0000318"/>
    <property type="project" value="GO_Central"/>
</dbReference>
<feature type="non-terminal residue" evidence="6">
    <location>
        <position position="1"/>
    </location>
</feature>
<dbReference type="GO" id="GO:0003723">
    <property type="term" value="F:RNA binding"/>
    <property type="evidence" value="ECO:0000318"/>
    <property type="project" value="GO_Central"/>
</dbReference>
<dbReference type="SMART" id="SM00360">
    <property type="entry name" value="RRM"/>
    <property type="match status" value="1"/>
</dbReference>
<keyword evidence="5" id="KW-1185">Reference proteome</keyword>
<dbReference type="SUPFAM" id="SSF54928">
    <property type="entry name" value="RNA-binding domain, RBD"/>
    <property type="match status" value="1"/>
</dbReference>
<dbReference type="PANTHER" id="PTHR13968:SF26">
    <property type="entry name" value="RRM DOMAIN-CONTAINING PROTEIN"/>
    <property type="match status" value="1"/>
</dbReference>
<reference evidence="5" key="1">
    <citation type="journal article" date="2020" name="Nat. Ecol. Evol.">
        <title>Deeply conserved synteny resolves early events in vertebrate evolution.</title>
        <authorList>
            <person name="Simakov O."/>
            <person name="Marletaz F."/>
            <person name="Yue J.X."/>
            <person name="O'Connell B."/>
            <person name="Jenkins J."/>
            <person name="Brandt A."/>
            <person name="Calef R."/>
            <person name="Tung C.H."/>
            <person name="Huang T.K."/>
            <person name="Schmutz J."/>
            <person name="Satoh N."/>
            <person name="Yu J.K."/>
            <person name="Putnam N.H."/>
            <person name="Green R.E."/>
            <person name="Rokhsar D.S."/>
        </authorList>
    </citation>
    <scope>NUCLEOTIDE SEQUENCE [LARGE SCALE GENOMIC DNA]</scope>
    <source>
        <strain evidence="5">S238N-H82</strain>
    </source>
</reference>
<dbReference type="KEGG" id="bfo:118411809"/>
<dbReference type="Proteomes" id="UP000001554">
    <property type="component" value="Chromosome 3"/>
</dbReference>
<evidence type="ECO:0000256" key="1">
    <source>
        <dbReference type="ARBA" id="ARBA00022884"/>
    </source>
</evidence>
<dbReference type="OrthoDB" id="6730379at2759"/>
<evidence type="ECO:0000313" key="6">
    <source>
        <dbReference type="RefSeq" id="XP_035670188.1"/>
    </source>
</evidence>
<sequence>SVTDPIVVTRCAALPLYVAYRFLNGFTTEFDSSTEEETMLGGISNITNSTDLKDVKSRVFIGNLNTVKIPRAEVEGIFARYGSIKGCSIHKGYAFVQYTSEADARAAVAGEDGRMIVGQALDCNLVSEPKTNRPKQGQKSRPSPPSPHLRFAPSHGFHDHGPPPPLLIGPALPKRPRLGPPLAVAMRRSQSRVMRHTNMSNDGDILICGRCKRLFSNIHRLQHHKLVGCRPHVTCGCRKKDLKVDDFAVDQPPASLSCAECGQPCSSPWDLLQHASLQHDNTIYLQDQEQEGEGGMGTLVGDADGSEGKASLEMESDVTSSVSGESTDEQMNSFVTDLKLETGR</sequence>
<evidence type="ECO:0000256" key="3">
    <source>
        <dbReference type="SAM" id="MobiDB-lite"/>
    </source>
</evidence>
<dbReference type="PROSITE" id="PS50102">
    <property type="entry name" value="RRM"/>
    <property type="match status" value="1"/>
</dbReference>
<dbReference type="GeneID" id="118411809"/>
<dbReference type="InterPro" id="IPR035979">
    <property type="entry name" value="RBD_domain_sf"/>
</dbReference>
<dbReference type="Pfam" id="PF00076">
    <property type="entry name" value="RRM_1"/>
    <property type="match status" value="1"/>
</dbReference>
<dbReference type="InterPro" id="IPR051186">
    <property type="entry name" value="RRM_HNRPC/RALY_subfam"/>
</dbReference>
<dbReference type="OMA" id="NIHRLQH"/>
<dbReference type="Gene3D" id="3.30.70.330">
    <property type="match status" value="1"/>
</dbReference>
<name>A0A9J7KTT8_BRAFL</name>
<organism evidence="5 6">
    <name type="scientific">Branchiostoma floridae</name>
    <name type="common">Florida lancelet</name>
    <name type="synonym">Amphioxus</name>
    <dbReference type="NCBI Taxonomy" id="7739"/>
    <lineage>
        <taxon>Eukaryota</taxon>
        <taxon>Metazoa</taxon>
        <taxon>Chordata</taxon>
        <taxon>Cephalochordata</taxon>
        <taxon>Leptocardii</taxon>
        <taxon>Amphioxiformes</taxon>
        <taxon>Branchiostomatidae</taxon>
        <taxon>Branchiostoma</taxon>
    </lineage>
</organism>
<protein>
    <submittedName>
        <fullName evidence="6">Heterogeneous nuclear ribonucleoprotein C-like</fullName>
    </submittedName>
</protein>
<accession>A0A9J7KTT8</accession>
<evidence type="ECO:0000259" key="4">
    <source>
        <dbReference type="PROSITE" id="PS50102"/>
    </source>
</evidence>
<dbReference type="InterPro" id="IPR013087">
    <property type="entry name" value="Znf_C2H2_type"/>
</dbReference>
<keyword evidence="1 2" id="KW-0694">RNA-binding</keyword>
<feature type="region of interest" description="Disordered" evidence="3">
    <location>
        <begin position="289"/>
        <end position="344"/>
    </location>
</feature>
<dbReference type="InterPro" id="IPR012677">
    <property type="entry name" value="Nucleotide-bd_a/b_plait_sf"/>
</dbReference>
<feature type="region of interest" description="Disordered" evidence="3">
    <location>
        <begin position="127"/>
        <end position="173"/>
    </location>
</feature>
<feature type="compositionally biased region" description="Polar residues" evidence="3">
    <location>
        <begin position="317"/>
        <end position="335"/>
    </location>
</feature>
<dbReference type="InterPro" id="IPR000504">
    <property type="entry name" value="RRM_dom"/>
</dbReference>
<dbReference type="PROSITE" id="PS00028">
    <property type="entry name" value="ZINC_FINGER_C2H2_1"/>
    <property type="match status" value="1"/>
</dbReference>